<proteinExistence type="predicted"/>
<dbReference type="OrthoDB" id="9397790at2759"/>
<comment type="caution">
    <text evidence="1">The sequence shown here is derived from an EMBL/GenBank/DDBJ whole genome shotgun (WGS) entry which is preliminary data.</text>
</comment>
<protein>
    <submittedName>
        <fullName evidence="1">Uncharacterized protein</fullName>
    </submittedName>
</protein>
<dbReference type="STRING" id="372326.A0A1V4KGT6"/>
<dbReference type="Proteomes" id="UP000190648">
    <property type="component" value="Unassembled WGS sequence"/>
</dbReference>
<dbReference type="EMBL" id="LSYS01003169">
    <property type="protein sequence ID" value="OPJ83669.1"/>
    <property type="molecule type" value="Genomic_DNA"/>
</dbReference>
<keyword evidence="2" id="KW-1185">Reference proteome</keyword>
<gene>
    <name evidence="1" type="ORF">AV530_006527</name>
</gene>
<name>A0A1V4KGT6_PATFA</name>
<dbReference type="AlphaFoldDB" id="A0A1V4KGT6"/>
<accession>A0A1V4KGT6</accession>
<sequence length="209" mass="23463">MLDWRLAVVYMAYGHIYVQGSVNTLTALEDSQLLRLDPYVMLAATTYPPTAISQEKSSSFGKYSYTERARLFSWQCPEMEMRLLQSGLSSSISICAVHTYTNIEQLLRIAYQLFSCLLIPDEHRYTARLPHGARVGDTVFTVPRSRDRAAGGWFELASPGATPVGVDRTSGRLYLRRELRAGGRAEVLVKVHRGGGQVQYNVFLPLSMH</sequence>
<organism evidence="1 2">
    <name type="scientific">Patagioenas fasciata monilis</name>
    <dbReference type="NCBI Taxonomy" id="372326"/>
    <lineage>
        <taxon>Eukaryota</taxon>
        <taxon>Metazoa</taxon>
        <taxon>Chordata</taxon>
        <taxon>Craniata</taxon>
        <taxon>Vertebrata</taxon>
        <taxon>Euteleostomi</taxon>
        <taxon>Archelosauria</taxon>
        <taxon>Archosauria</taxon>
        <taxon>Dinosauria</taxon>
        <taxon>Saurischia</taxon>
        <taxon>Theropoda</taxon>
        <taxon>Coelurosauria</taxon>
        <taxon>Aves</taxon>
        <taxon>Neognathae</taxon>
        <taxon>Neoaves</taxon>
        <taxon>Columbimorphae</taxon>
        <taxon>Columbiformes</taxon>
        <taxon>Columbidae</taxon>
        <taxon>Patagioenas</taxon>
    </lineage>
</organism>
<evidence type="ECO:0000313" key="2">
    <source>
        <dbReference type="Proteomes" id="UP000190648"/>
    </source>
</evidence>
<evidence type="ECO:0000313" key="1">
    <source>
        <dbReference type="EMBL" id="OPJ83669.1"/>
    </source>
</evidence>
<reference evidence="1 2" key="1">
    <citation type="submission" date="2016-02" db="EMBL/GenBank/DDBJ databases">
        <title>Band-tailed pigeon sequencing and assembly.</title>
        <authorList>
            <person name="Soares A.E."/>
            <person name="Novak B.J."/>
            <person name="Rice E.S."/>
            <person name="O'Connell B."/>
            <person name="Chang D."/>
            <person name="Weber S."/>
            <person name="Shapiro B."/>
        </authorList>
    </citation>
    <scope>NUCLEOTIDE SEQUENCE [LARGE SCALE GENOMIC DNA]</scope>
    <source>
        <strain evidence="1">BTP2013</strain>
        <tissue evidence="1">Blood</tissue>
    </source>
</reference>